<organism evidence="2 3">
    <name type="scientific">Streptomyces marincola</name>
    <dbReference type="NCBI Taxonomy" id="2878388"/>
    <lineage>
        <taxon>Bacteria</taxon>
        <taxon>Bacillati</taxon>
        <taxon>Actinomycetota</taxon>
        <taxon>Actinomycetes</taxon>
        <taxon>Kitasatosporales</taxon>
        <taxon>Streptomycetaceae</taxon>
        <taxon>Streptomyces</taxon>
    </lineage>
</organism>
<gene>
    <name evidence="2" type="ORF">CAG99_01950</name>
</gene>
<dbReference type="Proteomes" id="UP000194218">
    <property type="component" value="Chromosome"/>
</dbReference>
<proteinExistence type="predicted"/>
<accession>A0A1W7CSN2</accession>
<name>A0A1W7CSN2_9ACTN</name>
<feature type="region of interest" description="Disordered" evidence="1">
    <location>
        <begin position="68"/>
        <end position="146"/>
    </location>
</feature>
<protein>
    <submittedName>
        <fullName evidence="2">Uncharacterized protein</fullName>
    </submittedName>
</protein>
<evidence type="ECO:0000313" key="3">
    <source>
        <dbReference type="Proteomes" id="UP000194218"/>
    </source>
</evidence>
<evidence type="ECO:0000313" key="2">
    <source>
        <dbReference type="EMBL" id="ARQ67757.1"/>
    </source>
</evidence>
<dbReference type="AlphaFoldDB" id="A0A1W7CSN2"/>
<dbReference type="EMBL" id="CP021121">
    <property type="protein sequence ID" value="ARQ67757.1"/>
    <property type="molecule type" value="Genomic_DNA"/>
</dbReference>
<sequence>MEVLARLLDAEPARAALAQAPPSVVAAVLISGHFHDETVRHGYPGIEPELFQPVVFTAKEFAAESWLHLAGHPAPPPWPGTGAHTRPQSPDGRGASSGPTRPADSGPDAGRAGGAVSRMSNTAKGHGVVFATQNGTQHIHQHDGGS</sequence>
<evidence type="ECO:0000256" key="1">
    <source>
        <dbReference type="SAM" id="MobiDB-lite"/>
    </source>
</evidence>
<reference evidence="2 3" key="1">
    <citation type="submission" date="2017-05" db="EMBL/GenBank/DDBJ databases">
        <title>Complete genome sequence of Streptomyces sp. SCSIO 03032 revealed the diverse biosynthetic pathways for its bioactive secondary metabolites.</title>
        <authorList>
            <person name="Ma L."/>
            <person name="Zhu Y."/>
            <person name="Zhang W."/>
            <person name="Zhang G."/>
            <person name="Tian X."/>
            <person name="Zhang S."/>
            <person name="Zhang C."/>
        </authorList>
    </citation>
    <scope>NUCLEOTIDE SEQUENCE [LARGE SCALE GENOMIC DNA]</scope>
    <source>
        <strain evidence="2 3">SCSIO 03032</strain>
    </source>
</reference>
<keyword evidence="3" id="KW-1185">Reference proteome</keyword>
<dbReference type="KEGG" id="smao:CAG99_01950"/>